<name>A0A495VFM4_9GAMM</name>
<gene>
    <name evidence="2" type="ORF">BDD21_4152</name>
</gene>
<evidence type="ECO:0000313" key="2">
    <source>
        <dbReference type="EMBL" id="RKT46628.1"/>
    </source>
</evidence>
<dbReference type="OrthoDB" id="5772977at2"/>
<accession>A0A495VFM4</accession>
<sequence length="185" mass="19613">MLSNAETAALLCVSERTYRRWLVSGQPDPTALRLLAILAGYVPWEGWDGWEVHNGYLFPPGYTRGGIRPGEFFTVVFYRQQVAEYQRVNRQLAARVKALELTAAGGSVAELPAELSAAIADLGARVQAVSADLLALGARTCNTGTLSHERESGVSGADVSASADTVGEASDRGPGRPVLRVANAG</sequence>
<dbReference type="AlphaFoldDB" id="A0A495VFM4"/>
<feature type="compositionally biased region" description="Low complexity" evidence="1">
    <location>
        <begin position="153"/>
        <end position="164"/>
    </location>
</feature>
<feature type="region of interest" description="Disordered" evidence="1">
    <location>
        <begin position="145"/>
        <end position="185"/>
    </location>
</feature>
<organism evidence="2 3">
    <name type="scientific">Thiocapsa rosea</name>
    <dbReference type="NCBI Taxonomy" id="69360"/>
    <lineage>
        <taxon>Bacteria</taxon>
        <taxon>Pseudomonadati</taxon>
        <taxon>Pseudomonadota</taxon>
        <taxon>Gammaproteobacteria</taxon>
        <taxon>Chromatiales</taxon>
        <taxon>Chromatiaceae</taxon>
        <taxon>Thiocapsa</taxon>
    </lineage>
</organism>
<protein>
    <submittedName>
        <fullName evidence="2">Uncharacterized protein</fullName>
    </submittedName>
</protein>
<proteinExistence type="predicted"/>
<comment type="caution">
    <text evidence="2">The sequence shown here is derived from an EMBL/GenBank/DDBJ whole genome shotgun (WGS) entry which is preliminary data.</text>
</comment>
<reference evidence="2 3" key="1">
    <citation type="submission" date="2018-10" db="EMBL/GenBank/DDBJ databases">
        <title>Genomic Encyclopedia of Archaeal and Bacterial Type Strains, Phase II (KMG-II): from individual species to whole genera.</title>
        <authorList>
            <person name="Goeker M."/>
        </authorList>
    </citation>
    <scope>NUCLEOTIDE SEQUENCE [LARGE SCALE GENOMIC DNA]</scope>
    <source>
        <strain evidence="2 3">DSM 235</strain>
    </source>
</reference>
<evidence type="ECO:0000256" key="1">
    <source>
        <dbReference type="SAM" id="MobiDB-lite"/>
    </source>
</evidence>
<evidence type="ECO:0000313" key="3">
    <source>
        <dbReference type="Proteomes" id="UP000274556"/>
    </source>
</evidence>
<dbReference type="Proteomes" id="UP000274556">
    <property type="component" value="Unassembled WGS sequence"/>
</dbReference>
<dbReference type="RefSeq" id="WP_147431167.1">
    <property type="nucleotide sequence ID" value="NZ_RBXL01000001.1"/>
</dbReference>
<keyword evidence="3" id="KW-1185">Reference proteome</keyword>
<dbReference type="EMBL" id="RBXL01000001">
    <property type="protein sequence ID" value="RKT46628.1"/>
    <property type="molecule type" value="Genomic_DNA"/>
</dbReference>